<dbReference type="InterPro" id="IPR044726">
    <property type="entry name" value="ABCC_6TM_D2"/>
</dbReference>
<dbReference type="AlphaFoldDB" id="A0A024UEE8"/>
<dbReference type="InterPro" id="IPR027417">
    <property type="entry name" value="P-loop_NTPase"/>
</dbReference>
<evidence type="ECO:0000256" key="7">
    <source>
        <dbReference type="ARBA" id="ARBA00022989"/>
    </source>
</evidence>
<feature type="transmembrane region" description="Helical" evidence="9">
    <location>
        <begin position="1021"/>
        <end position="1040"/>
    </location>
</feature>
<evidence type="ECO:0000256" key="5">
    <source>
        <dbReference type="ARBA" id="ARBA00022741"/>
    </source>
</evidence>
<feature type="transmembrane region" description="Helical" evidence="9">
    <location>
        <begin position="980"/>
        <end position="1001"/>
    </location>
</feature>
<evidence type="ECO:0000256" key="1">
    <source>
        <dbReference type="ARBA" id="ARBA00004128"/>
    </source>
</evidence>
<dbReference type="Gene3D" id="1.20.1560.10">
    <property type="entry name" value="ABC transporter type 1, transmembrane domain"/>
    <property type="match status" value="2"/>
</dbReference>
<protein>
    <recommendedName>
        <fullName evidence="13">ABC transmembrane type-1 domain-containing protein</fullName>
    </recommendedName>
</protein>
<feature type="transmembrane region" description="Helical" evidence="9">
    <location>
        <begin position="93"/>
        <end position="114"/>
    </location>
</feature>
<keyword evidence="7 9" id="KW-1133">Transmembrane helix</keyword>
<dbReference type="RefSeq" id="XP_008866018.1">
    <property type="nucleotide sequence ID" value="XM_008867796.1"/>
</dbReference>
<comment type="subcellular location">
    <subcellularLocation>
        <location evidence="1">Vacuole membrane</location>
        <topology evidence="1">Multi-pass membrane protein</topology>
    </subcellularLocation>
</comment>
<dbReference type="VEuPathDB" id="FungiDB:H310_03793"/>
<dbReference type="Gene3D" id="3.40.50.300">
    <property type="entry name" value="P-loop containing nucleotide triphosphate hydrolases"/>
    <property type="match status" value="1"/>
</dbReference>
<feature type="domain" description="ABC transmembrane type-1" evidence="11">
    <location>
        <begin position="791"/>
        <end position="1031"/>
    </location>
</feature>
<dbReference type="InterPro" id="IPR003439">
    <property type="entry name" value="ABC_transporter-like_ATP-bd"/>
</dbReference>
<dbReference type="GO" id="GO:0005774">
    <property type="term" value="C:vacuolar membrane"/>
    <property type="evidence" value="ECO:0007669"/>
    <property type="project" value="UniProtKB-SubCell"/>
</dbReference>
<feature type="transmembrane region" description="Helical" evidence="9">
    <location>
        <begin position="222"/>
        <end position="248"/>
    </location>
</feature>
<accession>A0A024UEE8</accession>
<reference evidence="12" key="1">
    <citation type="submission" date="2013-12" db="EMBL/GenBank/DDBJ databases">
        <title>The Genome Sequence of Aphanomyces invadans NJM9701.</title>
        <authorList>
            <consortium name="The Broad Institute Genomics Platform"/>
            <person name="Russ C."/>
            <person name="Tyler B."/>
            <person name="van West P."/>
            <person name="Dieguez-Uribeondo J."/>
            <person name="Young S.K."/>
            <person name="Zeng Q."/>
            <person name="Gargeya S."/>
            <person name="Fitzgerald M."/>
            <person name="Abouelleil A."/>
            <person name="Alvarado L."/>
            <person name="Chapman S.B."/>
            <person name="Gainer-Dewar J."/>
            <person name="Goldberg J."/>
            <person name="Griggs A."/>
            <person name="Gujja S."/>
            <person name="Hansen M."/>
            <person name="Howarth C."/>
            <person name="Imamovic A."/>
            <person name="Ireland A."/>
            <person name="Larimer J."/>
            <person name="McCowan C."/>
            <person name="Murphy C."/>
            <person name="Pearson M."/>
            <person name="Poon T.W."/>
            <person name="Priest M."/>
            <person name="Roberts A."/>
            <person name="Saif S."/>
            <person name="Shea T."/>
            <person name="Sykes S."/>
            <person name="Wortman J."/>
            <person name="Nusbaum C."/>
            <person name="Birren B."/>
        </authorList>
    </citation>
    <scope>NUCLEOTIDE SEQUENCE [LARGE SCALE GENOMIC DNA]</scope>
    <source>
        <strain evidence="12">NJM9701</strain>
    </source>
</reference>
<feature type="transmembrane region" description="Helical" evidence="9">
    <location>
        <begin position="789"/>
        <end position="809"/>
    </location>
</feature>
<dbReference type="PANTHER" id="PTHR24223:SF443">
    <property type="entry name" value="MULTIDRUG-RESISTANCE LIKE PROTEIN 1, ISOFORM I"/>
    <property type="match status" value="1"/>
</dbReference>
<dbReference type="GeneID" id="20080843"/>
<evidence type="ECO:0008006" key="13">
    <source>
        <dbReference type="Google" id="ProtNLM"/>
    </source>
</evidence>
<dbReference type="GO" id="GO:0005524">
    <property type="term" value="F:ATP binding"/>
    <property type="evidence" value="ECO:0007669"/>
    <property type="project" value="UniProtKB-KW"/>
</dbReference>
<dbReference type="GO" id="GO:0140359">
    <property type="term" value="F:ABC-type transporter activity"/>
    <property type="evidence" value="ECO:0007669"/>
    <property type="project" value="InterPro"/>
</dbReference>
<keyword evidence="3 9" id="KW-0812">Transmembrane</keyword>
<evidence type="ECO:0000256" key="6">
    <source>
        <dbReference type="ARBA" id="ARBA00022840"/>
    </source>
</evidence>
<feature type="transmembrane region" description="Helical" evidence="9">
    <location>
        <begin position="309"/>
        <end position="342"/>
    </location>
</feature>
<dbReference type="SUPFAM" id="SSF90123">
    <property type="entry name" value="ABC transporter transmembrane region"/>
    <property type="match status" value="2"/>
</dbReference>
<organism evidence="12">
    <name type="scientific">Aphanomyces invadans</name>
    <dbReference type="NCBI Taxonomy" id="157072"/>
    <lineage>
        <taxon>Eukaryota</taxon>
        <taxon>Sar</taxon>
        <taxon>Stramenopiles</taxon>
        <taxon>Oomycota</taxon>
        <taxon>Saprolegniomycetes</taxon>
        <taxon>Saprolegniales</taxon>
        <taxon>Verrucalvaceae</taxon>
        <taxon>Aphanomyces</taxon>
    </lineage>
</organism>
<dbReference type="Pfam" id="PF00664">
    <property type="entry name" value="ABC_membrane"/>
    <property type="match status" value="2"/>
</dbReference>
<evidence type="ECO:0000256" key="2">
    <source>
        <dbReference type="ARBA" id="ARBA00022448"/>
    </source>
</evidence>
<feature type="transmembrane region" description="Helical" evidence="9">
    <location>
        <begin position="862"/>
        <end position="881"/>
    </location>
</feature>
<dbReference type="EMBL" id="KI913957">
    <property type="protein sequence ID" value="ETW04580.1"/>
    <property type="molecule type" value="Genomic_DNA"/>
</dbReference>
<dbReference type="InterPro" id="IPR036640">
    <property type="entry name" value="ABC1_TM_sf"/>
</dbReference>
<feature type="transmembrane region" description="Helical" evidence="9">
    <location>
        <begin position="887"/>
        <end position="907"/>
    </location>
</feature>
<keyword evidence="6" id="KW-0067">ATP-binding</keyword>
<dbReference type="InterPro" id="IPR044746">
    <property type="entry name" value="ABCC_6TM_D1"/>
</dbReference>
<dbReference type="InterPro" id="IPR050173">
    <property type="entry name" value="ABC_transporter_C-like"/>
</dbReference>
<dbReference type="PANTHER" id="PTHR24223">
    <property type="entry name" value="ATP-BINDING CASSETTE SUB-FAMILY C"/>
    <property type="match status" value="1"/>
</dbReference>
<dbReference type="CDD" id="cd18580">
    <property type="entry name" value="ABC_6TM_ABCC_D2"/>
    <property type="match status" value="1"/>
</dbReference>
<dbReference type="SUPFAM" id="SSF52540">
    <property type="entry name" value="P-loop containing nucleoside triphosphate hydrolases"/>
    <property type="match status" value="1"/>
</dbReference>
<evidence type="ECO:0000256" key="9">
    <source>
        <dbReference type="SAM" id="Phobius"/>
    </source>
</evidence>
<feature type="domain" description="ABC transmembrane type-1" evidence="11">
    <location>
        <begin position="98"/>
        <end position="378"/>
    </location>
</feature>
<evidence type="ECO:0000313" key="12">
    <source>
        <dbReference type="EMBL" id="ETW04580.1"/>
    </source>
</evidence>
<feature type="domain" description="ABC transporter" evidence="10">
    <location>
        <begin position="421"/>
        <end position="642"/>
    </location>
</feature>
<dbReference type="SMART" id="SM00382">
    <property type="entry name" value="AAA"/>
    <property type="match status" value="1"/>
</dbReference>
<dbReference type="InterPro" id="IPR011527">
    <property type="entry name" value="ABC1_TM_dom"/>
</dbReference>
<dbReference type="InterPro" id="IPR003593">
    <property type="entry name" value="AAA+_ATPase"/>
</dbReference>
<dbReference type="eggNOG" id="KOG0054">
    <property type="taxonomic scope" value="Eukaryota"/>
</dbReference>
<keyword evidence="8 9" id="KW-0472">Membrane</keyword>
<evidence type="ECO:0000256" key="3">
    <source>
        <dbReference type="ARBA" id="ARBA00022692"/>
    </source>
</evidence>
<evidence type="ECO:0000256" key="4">
    <source>
        <dbReference type="ARBA" id="ARBA00022737"/>
    </source>
</evidence>
<feature type="transmembrane region" description="Helical" evidence="9">
    <location>
        <begin position="192"/>
        <end position="210"/>
    </location>
</feature>
<dbReference type="Pfam" id="PF00005">
    <property type="entry name" value="ABC_tran"/>
    <property type="match status" value="1"/>
</dbReference>
<gene>
    <name evidence="12" type="ORF">H310_03793</name>
</gene>
<sequence length="1052" mass="117226">MTRTTTAASGRYQTVGAAADEKTANPASHAGVFSKVFFSWANALMTKANTPAGITSDDLWALPPPSSAQQAFAKFDPSFRQTRSIVTSYLSIFGWRFLFIGVLQVLIVAGTLYGPVVLQLVMELVESRFDMHRAILYVGSLFVVKLLQALICTHTTFQSDVIAHRFTSSLQQLVFQKVLVLDAKSRRDKTDIASLFTSDIMWIVSFSNYTHQVWIIPVQLGLVLYLLYNVLGYAAFVGAGIIVVTLVLNNGLAHAQRGLWRSLMVLKDKRMKVLEAAFSTIVDQKVETVADRQKLLPDIQAHREKELGALWGAFSLSAVVTAILYTAPILVTTASLAFYTLVLHQPITATKVFTSLALFRSLRAPLIGLPQITAHFMQALVALRRLRDFLNLTEKDPNLVLTPNQLTAVQYEQYATNNVDIAIEDGSFGWDADKPMFRGLNLQVKRAEVVILHGDDKSGKTSLCNVILGELEKYEGSVFVGGRVAYCSEDPWLQRLTIRDNILFGKPYDRARYNLVLEACGLRVLEDGFPFGDRTVVDGTKLSRADRIRVALARACYSDADIYVLDIAIDETTFQSCVLGLLRHKTVVLVSEDPAVIESPCIDKRFDVGKIVAVENKAKAKLHGHLVDALPSRKRFWEEEAHILEQDVPSLHPQVWCDNLISPSMRSPYGMLQEEPRFVVDELPVPEFLQEDGDARVATNEAFRGYVQAAGWSFVVVLVLVQGLWQCVQVISDLWLSHWCTTSSLKMWSNNTIYVNGTIVLARRNATVHTDDTIVVSDAMVNAYSKWNMHVYAALAFVCMAMVVVRTLLTSCAGIRASRRLFDDMTTTLVSAPLSELSPEYFGRILNVYNADINTIDTRLPFALGGFLANAFIAAFCLGACVVCLRFYGAVVMVCVILYVYFGTLYARPAQAIETLVKETRAPHLQFVKEAADGAVVIRAFGAKQVRRFHRVHKVHVDMHQEASYTQQVFAQWFALRMQLLHACLILTITLATVLSKSSLTPGLFGLVFNYALQVPPHVEFVFSIWSGVLTSMAGVHRVLDYVHSRRKIAYV</sequence>
<proteinExistence type="predicted"/>
<evidence type="ECO:0000256" key="8">
    <source>
        <dbReference type="ARBA" id="ARBA00023136"/>
    </source>
</evidence>
<dbReference type="STRING" id="157072.A0A024UEE8"/>
<keyword evidence="2" id="KW-0813">Transport</keyword>
<evidence type="ECO:0000259" key="11">
    <source>
        <dbReference type="PROSITE" id="PS50929"/>
    </source>
</evidence>
<feature type="transmembrane region" description="Helical" evidence="9">
    <location>
        <begin position="134"/>
        <end position="157"/>
    </location>
</feature>
<dbReference type="PROSITE" id="PS50893">
    <property type="entry name" value="ABC_TRANSPORTER_2"/>
    <property type="match status" value="1"/>
</dbReference>
<keyword evidence="4" id="KW-0677">Repeat</keyword>
<dbReference type="CDD" id="cd18579">
    <property type="entry name" value="ABC_6TM_ABCC_D1"/>
    <property type="match status" value="1"/>
</dbReference>
<dbReference type="PROSITE" id="PS50929">
    <property type="entry name" value="ABC_TM1F"/>
    <property type="match status" value="2"/>
</dbReference>
<dbReference type="GO" id="GO:0016887">
    <property type="term" value="F:ATP hydrolysis activity"/>
    <property type="evidence" value="ECO:0007669"/>
    <property type="project" value="InterPro"/>
</dbReference>
<keyword evidence="5" id="KW-0547">Nucleotide-binding</keyword>
<evidence type="ECO:0000259" key="10">
    <source>
        <dbReference type="PROSITE" id="PS50893"/>
    </source>
</evidence>
<dbReference type="OrthoDB" id="68590at2759"/>
<name>A0A024UEE8_9STRA</name>